<dbReference type="eggNOG" id="ENOG502QQD4">
    <property type="taxonomic scope" value="Eukaryota"/>
</dbReference>
<dbReference type="RefSeq" id="XP_002295239.1">
    <property type="nucleotide sequence ID" value="XM_002295203.1"/>
</dbReference>
<feature type="transmembrane region" description="Helical" evidence="7">
    <location>
        <begin position="118"/>
        <end position="136"/>
    </location>
</feature>
<organism evidence="8 9">
    <name type="scientific">Thalassiosira pseudonana</name>
    <name type="common">Marine diatom</name>
    <name type="synonym">Cyclotella nana</name>
    <dbReference type="NCBI Taxonomy" id="35128"/>
    <lineage>
        <taxon>Eukaryota</taxon>
        <taxon>Sar</taxon>
        <taxon>Stramenopiles</taxon>
        <taxon>Ochrophyta</taxon>
        <taxon>Bacillariophyta</taxon>
        <taxon>Coscinodiscophyceae</taxon>
        <taxon>Thalassiosirophycidae</taxon>
        <taxon>Thalassiosirales</taxon>
        <taxon>Thalassiosiraceae</taxon>
        <taxon>Thalassiosira</taxon>
    </lineage>
</organism>
<feature type="transmembrane region" description="Helical" evidence="7">
    <location>
        <begin position="14"/>
        <end position="33"/>
    </location>
</feature>
<reference evidence="8 9" key="1">
    <citation type="journal article" date="2004" name="Science">
        <title>The genome of the diatom Thalassiosira pseudonana: ecology, evolution, and metabolism.</title>
        <authorList>
            <person name="Armbrust E.V."/>
            <person name="Berges J.A."/>
            <person name="Bowler C."/>
            <person name="Green B.R."/>
            <person name="Martinez D."/>
            <person name="Putnam N.H."/>
            <person name="Zhou S."/>
            <person name="Allen A.E."/>
            <person name="Apt K.E."/>
            <person name="Bechner M."/>
            <person name="Brzezinski M.A."/>
            <person name="Chaal B.K."/>
            <person name="Chiovitti A."/>
            <person name="Davis A.K."/>
            <person name="Demarest M.S."/>
            <person name="Detter J.C."/>
            <person name="Glavina T."/>
            <person name="Goodstein D."/>
            <person name="Hadi M.Z."/>
            <person name="Hellsten U."/>
            <person name="Hildebrand M."/>
            <person name="Jenkins B.D."/>
            <person name="Jurka J."/>
            <person name="Kapitonov V.V."/>
            <person name="Kroger N."/>
            <person name="Lau W.W."/>
            <person name="Lane T.W."/>
            <person name="Larimer F.W."/>
            <person name="Lippmeier J.C."/>
            <person name="Lucas S."/>
            <person name="Medina M."/>
            <person name="Montsant A."/>
            <person name="Obornik M."/>
            <person name="Parker M.S."/>
            <person name="Palenik B."/>
            <person name="Pazour G.J."/>
            <person name="Richardson P.M."/>
            <person name="Rynearson T.A."/>
            <person name="Saito M.A."/>
            <person name="Schwartz D.C."/>
            <person name="Thamatrakoln K."/>
            <person name="Valentin K."/>
            <person name="Vardi A."/>
            <person name="Wilkerson F.P."/>
            <person name="Rokhsar D.S."/>
        </authorList>
    </citation>
    <scope>NUCLEOTIDE SEQUENCE [LARGE SCALE GENOMIC DNA]</scope>
    <source>
        <strain evidence="8 9">CCMP1335</strain>
    </source>
</reference>
<keyword evidence="5 7" id="KW-1133">Transmembrane helix</keyword>
<dbReference type="InParanoid" id="B8CGC1"/>
<feature type="transmembrane region" description="Helical" evidence="7">
    <location>
        <begin position="279"/>
        <end position="302"/>
    </location>
</feature>
<feature type="transmembrane region" description="Helical" evidence="7">
    <location>
        <begin position="481"/>
        <end position="503"/>
    </location>
</feature>
<feature type="transmembrane region" description="Helical" evidence="7">
    <location>
        <begin position="45"/>
        <end position="66"/>
    </location>
</feature>
<feature type="non-terminal residue" evidence="8">
    <location>
        <position position="508"/>
    </location>
</feature>
<keyword evidence="4 7" id="KW-0812">Transmembrane</keyword>
<dbReference type="KEGG" id="tps:THAPSDRAFT_13485"/>
<keyword evidence="3" id="KW-0813">Transport</keyword>
<dbReference type="OMA" id="GLGFDWN"/>
<feature type="transmembrane region" description="Helical" evidence="7">
    <location>
        <begin position="148"/>
        <end position="169"/>
    </location>
</feature>
<evidence type="ECO:0000313" key="9">
    <source>
        <dbReference type="Proteomes" id="UP000001449"/>
    </source>
</evidence>
<dbReference type="STRING" id="35128.B8CGC1"/>
<feature type="transmembrane region" description="Helical" evidence="7">
    <location>
        <begin position="241"/>
        <end position="259"/>
    </location>
</feature>
<dbReference type="PANTHER" id="PTHR42810">
    <property type="entry name" value="PURINE PERMEASE C1399.01C-RELATED"/>
    <property type="match status" value="1"/>
</dbReference>
<dbReference type="GeneID" id="7448887"/>
<evidence type="ECO:0000256" key="1">
    <source>
        <dbReference type="ARBA" id="ARBA00004141"/>
    </source>
</evidence>
<dbReference type="InterPro" id="IPR006043">
    <property type="entry name" value="NCS2"/>
</dbReference>
<gene>
    <name evidence="8" type="ORF">THAPSDRAFT_13485</name>
</gene>
<evidence type="ECO:0000256" key="4">
    <source>
        <dbReference type="ARBA" id="ARBA00022692"/>
    </source>
</evidence>
<feature type="transmembrane region" description="Helical" evidence="7">
    <location>
        <begin position="433"/>
        <end position="451"/>
    </location>
</feature>
<dbReference type="PANTHER" id="PTHR42810:SF2">
    <property type="entry name" value="PURINE PERMEASE C1399.01C-RELATED"/>
    <property type="match status" value="1"/>
</dbReference>
<keyword evidence="9" id="KW-1185">Reference proteome</keyword>
<comment type="similarity">
    <text evidence="2">Belongs to the nucleobase:cation symporter-2 (NCS2) (TC 2.A.40) family.</text>
</comment>
<name>B8CGC1_THAPS</name>
<protein>
    <submittedName>
        <fullName evidence="8">Xanthine uracil permease</fullName>
    </submittedName>
</protein>
<keyword evidence="6 7" id="KW-0472">Membrane</keyword>
<dbReference type="GO" id="GO:0042907">
    <property type="term" value="F:xanthine transmembrane transporter activity"/>
    <property type="evidence" value="ECO:0000318"/>
    <property type="project" value="GO_Central"/>
</dbReference>
<dbReference type="HOGENOM" id="CLU_017959_7_0_1"/>
<dbReference type="Proteomes" id="UP000001449">
    <property type="component" value="Chromosome 23"/>
</dbReference>
<dbReference type="GO" id="GO:0005886">
    <property type="term" value="C:plasma membrane"/>
    <property type="evidence" value="ECO:0000318"/>
    <property type="project" value="GO_Central"/>
</dbReference>
<proteinExistence type="inferred from homology"/>
<reference evidence="8 9" key="2">
    <citation type="journal article" date="2008" name="Nature">
        <title>The Phaeodactylum genome reveals the evolutionary history of diatom genomes.</title>
        <authorList>
            <person name="Bowler C."/>
            <person name="Allen A.E."/>
            <person name="Badger J.H."/>
            <person name="Grimwood J."/>
            <person name="Jabbari K."/>
            <person name="Kuo A."/>
            <person name="Maheswari U."/>
            <person name="Martens C."/>
            <person name="Maumus F."/>
            <person name="Otillar R.P."/>
            <person name="Rayko E."/>
            <person name="Salamov A."/>
            <person name="Vandepoele K."/>
            <person name="Beszteri B."/>
            <person name="Gruber A."/>
            <person name="Heijde M."/>
            <person name="Katinka M."/>
            <person name="Mock T."/>
            <person name="Valentin K."/>
            <person name="Verret F."/>
            <person name="Berges J.A."/>
            <person name="Brownlee C."/>
            <person name="Cadoret J.P."/>
            <person name="Chiovitti A."/>
            <person name="Choi C.J."/>
            <person name="Coesel S."/>
            <person name="De Martino A."/>
            <person name="Detter J.C."/>
            <person name="Durkin C."/>
            <person name="Falciatore A."/>
            <person name="Fournet J."/>
            <person name="Haruta M."/>
            <person name="Huysman M.J."/>
            <person name="Jenkins B.D."/>
            <person name="Jiroutova K."/>
            <person name="Jorgensen R.E."/>
            <person name="Joubert Y."/>
            <person name="Kaplan A."/>
            <person name="Kroger N."/>
            <person name="Kroth P.G."/>
            <person name="La Roche J."/>
            <person name="Lindquist E."/>
            <person name="Lommer M."/>
            <person name="Martin-Jezequel V."/>
            <person name="Lopez P.J."/>
            <person name="Lucas S."/>
            <person name="Mangogna M."/>
            <person name="McGinnis K."/>
            <person name="Medlin L.K."/>
            <person name="Montsant A."/>
            <person name="Oudot-Le Secq M.P."/>
            <person name="Napoli C."/>
            <person name="Obornik M."/>
            <person name="Parker M.S."/>
            <person name="Petit J.L."/>
            <person name="Porcel B.M."/>
            <person name="Poulsen N."/>
            <person name="Robison M."/>
            <person name="Rychlewski L."/>
            <person name="Rynearson T.A."/>
            <person name="Schmutz J."/>
            <person name="Shapiro H."/>
            <person name="Siaut M."/>
            <person name="Stanley M."/>
            <person name="Sussman M.R."/>
            <person name="Taylor A.R."/>
            <person name="Vardi A."/>
            <person name="von Dassow P."/>
            <person name="Vyverman W."/>
            <person name="Willis A."/>
            <person name="Wyrwicz L.S."/>
            <person name="Rokhsar D.S."/>
            <person name="Weissenbach J."/>
            <person name="Armbrust E.V."/>
            <person name="Green B.R."/>
            <person name="Van de Peer Y."/>
            <person name="Grigoriev I.V."/>
        </authorList>
    </citation>
    <scope>NUCLEOTIDE SEQUENCE [LARGE SCALE GENOMIC DNA]</scope>
    <source>
        <strain evidence="8 9">CCMP1335</strain>
    </source>
</reference>
<dbReference type="GO" id="GO:0042906">
    <property type="term" value="P:xanthine transport"/>
    <property type="evidence" value="ECO:0000318"/>
    <property type="project" value="GO_Central"/>
</dbReference>
<feature type="transmembrane region" description="Helical" evidence="7">
    <location>
        <begin position="401"/>
        <end position="421"/>
    </location>
</feature>
<feature type="transmembrane region" description="Helical" evidence="7">
    <location>
        <begin position="373"/>
        <end position="395"/>
    </location>
</feature>
<accession>B8CGC1</accession>
<dbReference type="EMBL" id="CM000654">
    <property type="protein sequence ID" value="EED87543.1"/>
    <property type="molecule type" value="Genomic_DNA"/>
</dbReference>
<dbReference type="NCBIfam" id="TIGR00801">
    <property type="entry name" value="ncs2"/>
    <property type="match status" value="1"/>
</dbReference>
<dbReference type="Pfam" id="PF00860">
    <property type="entry name" value="Xan_ur_permease"/>
    <property type="match status" value="2"/>
</dbReference>
<evidence type="ECO:0000256" key="3">
    <source>
        <dbReference type="ARBA" id="ARBA00022448"/>
    </source>
</evidence>
<evidence type="ECO:0000256" key="5">
    <source>
        <dbReference type="ARBA" id="ARBA00022989"/>
    </source>
</evidence>
<dbReference type="AlphaFoldDB" id="B8CGC1"/>
<evidence type="ECO:0000256" key="7">
    <source>
        <dbReference type="SAM" id="Phobius"/>
    </source>
</evidence>
<comment type="subcellular location">
    <subcellularLocation>
        <location evidence="1">Membrane</location>
        <topology evidence="1">Multi-pass membrane protein</topology>
    </subcellularLocation>
</comment>
<evidence type="ECO:0000256" key="6">
    <source>
        <dbReference type="ARBA" id="ARBA00023136"/>
    </source>
</evidence>
<feature type="non-terminal residue" evidence="8">
    <location>
        <position position="1"/>
    </location>
</feature>
<feature type="transmembrane region" description="Helical" evidence="7">
    <location>
        <begin position="78"/>
        <end position="98"/>
    </location>
</feature>
<feature type="transmembrane region" description="Helical" evidence="7">
    <location>
        <begin position="213"/>
        <end position="234"/>
    </location>
</feature>
<dbReference type="PaxDb" id="35128-Thaps13485"/>
<evidence type="ECO:0000313" key="8">
    <source>
        <dbReference type="EMBL" id="EED87543.1"/>
    </source>
</evidence>
<sequence>IPYLMAILMGLQHCFAMVGGLITPPLVIFKFTVCGFPFCPSLEQYAVSASLIVSGICSIINVAKLPIPFTNKIFGRQLYLGSGLLSVMGTSFTFLPVFEQAINQMKQSGYGGEEAYGAMLGTSMVCSLLELALSLMPIQRLKKLFPPLVTAITVMLIGVSLIGTGMKYWGGGVVCAEMGWQTHKSITEYDPALSFGPPFPTCTNGETSLTYGAAPYIGLGFSVLCFLVAIELFGSVFMKNCNVVLALLFGYMVAGVSNYEGLNYVNFDNLELAEPVTFLWVETFPISFYGPAVVPLLIAYFVTTVETIGDLTATCEASELPIEGEEYESSLQGGLTADAINSILSSLMTSPPNTTFSQNNGVIGITKCASRRAGFACGVWLILLGVFSKVAGIISSIPDCVIGGMTIFLFANVLASGVNLSRNVDLNSRRNKFILAMSLAVGVGVTVWPYAFLDMRNSPYTAAFWTCSDCSETMKGVRNGVSIFLSTGYCVGTAIAVLLNMILPVDAD</sequence>
<dbReference type="InterPro" id="IPR006042">
    <property type="entry name" value="Xan_ur_permease"/>
</dbReference>
<evidence type="ECO:0000256" key="2">
    <source>
        <dbReference type="ARBA" id="ARBA00008821"/>
    </source>
</evidence>